<dbReference type="GO" id="GO:0008234">
    <property type="term" value="F:cysteine-type peptidase activity"/>
    <property type="evidence" value="ECO:0007669"/>
    <property type="project" value="InterPro"/>
</dbReference>
<protein>
    <recommendedName>
        <fullName evidence="3">Ubiquitin-like protease family profile domain-containing protein</fullName>
    </recommendedName>
</protein>
<dbReference type="SUPFAM" id="SSF54001">
    <property type="entry name" value="Cysteine proteinases"/>
    <property type="match status" value="1"/>
</dbReference>
<reference evidence="4" key="1">
    <citation type="journal article" date="2020" name="Nature">
        <title>Giant virus diversity and host interactions through global metagenomics.</title>
        <authorList>
            <person name="Schulz F."/>
            <person name="Roux S."/>
            <person name="Paez-Espino D."/>
            <person name="Jungbluth S."/>
            <person name="Walsh D.A."/>
            <person name="Denef V.J."/>
            <person name="McMahon K.D."/>
            <person name="Konstantinidis K.T."/>
            <person name="Eloe-Fadrosh E.A."/>
            <person name="Kyrpides N.C."/>
            <person name="Woyke T."/>
        </authorList>
    </citation>
    <scope>NUCLEOTIDE SEQUENCE</scope>
    <source>
        <strain evidence="4">GVMAG-M-3300023179-59</strain>
    </source>
</reference>
<dbReference type="GO" id="GO:0006508">
    <property type="term" value="P:proteolysis"/>
    <property type="evidence" value="ECO:0007669"/>
    <property type="project" value="UniProtKB-KW"/>
</dbReference>
<dbReference type="EMBL" id="MN739852">
    <property type="protein sequence ID" value="QHT74573.1"/>
    <property type="molecule type" value="Genomic_DNA"/>
</dbReference>
<feature type="domain" description="Ubiquitin-like protease family profile" evidence="3">
    <location>
        <begin position="208"/>
        <end position="296"/>
    </location>
</feature>
<evidence type="ECO:0000313" key="4">
    <source>
        <dbReference type="EMBL" id="QHT74573.1"/>
    </source>
</evidence>
<dbReference type="Gene3D" id="3.40.395.10">
    <property type="entry name" value="Adenoviral Proteinase, Chain A"/>
    <property type="match status" value="1"/>
</dbReference>
<dbReference type="InterPro" id="IPR003653">
    <property type="entry name" value="Peptidase_C48_C"/>
</dbReference>
<proteinExistence type="predicted"/>
<keyword evidence="1" id="KW-0645">Protease</keyword>
<name>A0A6C0H3E6_9ZZZZ</name>
<sequence>MRRIYNKAEHIKNTRNNSMPKTKRFVKKSKNFTLKKQVCSPIVNGKTQIEGSCFTPAALEQLKIHYNKNHPNNPIKESRPQELWNEFRKRLFSCRKEDCWLKEIDDKEMRENLEKFLFAPSQPKEWKKNPKEWLSNFDIIEVLHQYELTHPSFKVIGPTPIDFDSRPTDQDEKCVWEELCNFDIKRYYDSGKTKLGIVFNLDKHDEPGSHWVSLFVDLEDKFIFYLDSAGNKIPREIRKLVKRIKKQGLSHIPLLDFKFYENYPLEHQMGNTECGVYSLYFIITMLTGETEHKSLTNKTEKIRFFKEKRIPDKYVSKYRKIYFNN</sequence>
<evidence type="ECO:0000256" key="2">
    <source>
        <dbReference type="ARBA" id="ARBA00022801"/>
    </source>
</evidence>
<accession>A0A6C0H3E6</accession>
<keyword evidence="2" id="KW-0378">Hydrolase</keyword>
<evidence type="ECO:0000256" key="1">
    <source>
        <dbReference type="ARBA" id="ARBA00022670"/>
    </source>
</evidence>
<evidence type="ECO:0000259" key="3">
    <source>
        <dbReference type="Pfam" id="PF02902"/>
    </source>
</evidence>
<dbReference type="Pfam" id="PF02902">
    <property type="entry name" value="Peptidase_C48"/>
    <property type="match status" value="1"/>
</dbReference>
<dbReference type="InterPro" id="IPR038765">
    <property type="entry name" value="Papain-like_cys_pep_sf"/>
</dbReference>
<dbReference type="AlphaFoldDB" id="A0A6C0H3E6"/>
<organism evidence="4">
    <name type="scientific">viral metagenome</name>
    <dbReference type="NCBI Taxonomy" id="1070528"/>
    <lineage>
        <taxon>unclassified sequences</taxon>
        <taxon>metagenomes</taxon>
        <taxon>organismal metagenomes</taxon>
    </lineage>
</organism>